<reference evidence="4" key="2">
    <citation type="submission" date="2015-07" db="EMBL/GenBank/DDBJ databases">
        <title>Contrasting host-pathogen interactions and genome evolution in two generalist and specialist microsporidian pathogens of mosquitoes.</title>
        <authorList>
            <consortium name="The Broad Institute Genomics Platform"/>
            <consortium name="The Broad Institute Genome Sequencing Center for Infectious Disease"/>
            <person name="Cuomo C.A."/>
            <person name="Sanscrainte N.D."/>
            <person name="Goldberg J.M."/>
            <person name="Heiman D."/>
            <person name="Young S."/>
            <person name="Zeng Q."/>
            <person name="Becnel J.J."/>
            <person name="Birren B.W."/>
        </authorList>
    </citation>
    <scope>NUCLEOTIDE SEQUENCE [LARGE SCALE GENOMIC DNA]</scope>
    <source>
        <strain evidence="4">USNM 41457</strain>
    </source>
</reference>
<dbReference type="HOGENOM" id="CLU_882853_0_0_1"/>
<evidence type="ECO:0000313" key="4">
    <source>
        <dbReference type="Proteomes" id="UP000003163"/>
    </source>
</evidence>
<dbReference type="Pfam" id="PF17747">
    <property type="entry name" value="VID27_PH"/>
    <property type="match status" value="1"/>
</dbReference>
<dbReference type="VEuPathDB" id="MicrosporidiaDB:EDEG_03212"/>
<comment type="caution">
    <text evidence="3">The sequence shown here is derived from an EMBL/GenBank/DDBJ whole genome shotgun (WGS) entry which is preliminary data.</text>
</comment>
<gene>
    <name evidence="3" type="ORF">EDEG_03212</name>
</gene>
<evidence type="ECO:0000259" key="2">
    <source>
        <dbReference type="Pfam" id="PF17747"/>
    </source>
</evidence>
<feature type="domain" description="Vid27 PH-like" evidence="2">
    <location>
        <begin position="178"/>
        <end position="258"/>
    </location>
</feature>
<dbReference type="InParanoid" id="J8ZRN0"/>
<protein>
    <recommendedName>
        <fullName evidence="2">Vid27 PH-like domain-containing protein</fullName>
    </recommendedName>
</protein>
<feature type="compositionally biased region" description="Acidic residues" evidence="1">
    <location>
        <begin position="277"/>
        <end position="292"/>
    </location>
</feature>
<dbReference type="InterPro" id="IPR040768">
    <property type="entry name" value="Vid27_PH"/>
</dbReference>
<name>J8ZRN0_EDHAE</name>
<accession>J8ZRN0</accession>
<feature type="region of interest" description="Disordered" evidence="1">
    <location>
        <begin position="275"/>
        <end position="315"/>
    </location>
</feature>
<organism evidence="3 4">
    <name type="scientific">Edhazardia aedis (strain USNM 41457)</name>
    <name type="common">Microsporidian parasite</name>
    <dbReference type="NCBI Taxonomy" id="1003232"/>
    <lineage>
        <taxon>Eukaryota</taxon>
        <taxon>Fungi</taxon>
        <taxon>Fungi incertae sedis</taxon>
        <taxon>Microsporidia</taxon>
        <taxon>Edhazardia</taxon>
    </lineage>
</organism>
<evidence type="ECO:0000313" key="3">
    <source>
        <dbReference type="EMBL" id="EJW02353.1"/>
    </source>
</evidence>
<feature type="compositionally biased region" description="Basic and acidic residues" evidence="1">
    <location>
        <begin position="304"/>
        <end position="315"/>
    </location>
</feature>
<dbReference type="Proteomes" id="UP000003163">
    <property type="component" value="Unassembled WGS sequence"/>
</dbReference>
<keyword evidence="4" id="KW-1185">Reference proteome</keyword>
<sequence length="315" mass="36315">MVFQAFRRLFQQSNLQTSNLYKNSKNILSNCDISTTESGIKFTSARNEKVVKYCEIYKILNATNNELTFNLRNTPSDIYLFVGSSSIKSIVDTILLNLKPKDVVFSSDEAKMCVFNVKKGKFDILSKNCVVSIFRESVNVELSVLEDFSEDFKSTESDLVSENTYVIKDDPNFKSKNNLISGETKVSTKFVYHLRVDSNGDIIYHEEISANFQTRTEPQNNTFIWNTNSQKFPFTFSLAFKSSRDFNKFVTRFVSSFYTEDEDDEKSLMRSHLVEKNEEELESTEEEVSEGEIDTKKNPVNVSMEKKMSLDMQKN</sequence>
<proteinExistence type="predicted"/>
<dbReference type="AlphaFoldDB" id="J8ZRN0"/>
<dbReference type="EMBL" id="AFBI03000076">
    <property type="protein sequence ID" value="EJW02353.1"/>
    <property type="molecule type" value="Genomic_DNA"/>
</dbReference>
<reference evidence="3 4" key="1">
    <citation type="submission" date="2011-08" db="EMBL/GenBank/DDBJ databases">
        <authorList>
            <person name="Liu Z.J."/>
            <person name="Shi F.L."/>
            <person name="Lu J.Q."/>
            <person name="Li M."/>
            <person name="Wang Z.L."/>
        </authorList>
    </citation>
    <scope>NUCLEOTIDE SEQUENCE [LARGE SCALE GENOMIC DNA]</scope>
    <source>
        <strain evidence="3 4">USNM 41457</strain>
    </source>
</reference>
<evidence type="ECO:0000256" key="1">
    <source>
        <dbReference type="SAM" id="MobiDB-lite"/>
    </source>
</evidence>